<accession>I0JIV2</accession>
<feature type="transmembrane region" description="Helical" evidence="1">
    <location>
        <begin position="6"/>
        <end position="27"/>
    </location>
</feature>
<evidence type="ECO:0000313" key="3">
    <source>
        <dbReference type="Proteomes" id="UP000007397"/>
    </source>
</evidence>
<dbReference type="KEGG" id="hhd:HBHAL_1704"/>
<evidence type="ECO:0000313" key="2">
    <source>
        <dbReference type="EMBL" id="CCG44070.1"/>
    </source>
</evidence>
<keyword evidence="3" id="KW-1185">Reference proteome</keyword>
<dbReference type="STRING" id="866895.HBHAL_1704"/>
<proteinExistence type="predicted"/>
<keyword evidence="1" id="KW-1133">Transmembrane helix</keyword>
<name>I0JIV2_HALH3</name>
<protein>
    <submittedName>
        <fullName evidence="2">Uncharacterized protein</fullName>
    </submittedName>
</protein>
<organism evidence="2 3">
    <name type="scientific">Halobacillus halophilus (strain ATCC 35676 / DSM 2266 / JCM 20832 / KCTC 3685 / LMG 17431 / NBRC 102448 / NCIMB 2269)</name>
    <name type="common">Sporosarcina halophila</name>
    <dbReference type="NCBI Taxonomy" id="866895"/>
    <lineage>
        <taxon>Bacteria</taxon>
        <taxon>Bacillati</taxon>
        <taxon>Bacillota</taxon>
        <taxon>Bacilli</taxon>
        <taxon>Bacillales</taxon>
        <taxon>Bacillaceae</taxon>
        <taxon>Halobacillus</taxon>
    </lineage>
</organism>
<dbReference type="RefSeq" id="WP_014641975.1">
    <property type="nucleotide sequence ID" value="NC_017668.1"/>
</dbReference>
<dbReference type="PATRIC" id="fig|866895.3.peg.698"/>
<dbReference type="eggNOG" id="ENOG502ZENJ">
    <property type="taxonomic scope" value="Bacteria"/>
</dbReference>
<sequence length="235" mass="26710">MMDALLIGLLPITFFIVLFGSLIVMNYRKSKARSTHLSAKTPVWVFGGYVCLLLVSFILFFFIPEQNISSDNSEGNISETGRELYQKALAGEVTDINEKYLRKEWSFDYEYERLEIGEEIEAPSALTIVVDQTNDSEQITAAFYSTPASLQGTVLNHDLPLRIGMADQRLNLLLTQTTDRTFTVFSPAFPFTQFTEEKDGIMEGEMEWGTYILYVSVPKDINVSSDYHSVEYVKE</sequence>
<reference evidence="2 3" key="1">
    <citation type="journal article" date="2013" name="Environ. Microbiol.">
        <title>Chloride and organic osmolytes: a hybrid strategy to cope with elevated salinities by the moderately halophilic, chloride-dependent bacterium Halobacillus halophilus.</title>
        <authorList>
            <person name="Saum S.H."/>
            <person name="Pfeiffer F."/>
            <person name="Palm P."/>
            <person name="Rampp M."/>
            <person name="Schuster S.C."/>
            <person name="Muller V."/>
            <person name="Oesterhelt D."/>
        </authorList>
    </citation>
    <scope>NUCLEOTIDE SEQUENCE [LARGE SCALE GENOMIC DNA]</scope>
    <source>
        <strain evidence="3">ATCC 35676 / DSM 2266 / JCM 20832 / KCTC 3685 / LMG 17431 / NBRC 102448 / NCIMB 2269</strain>
    </source>
</reference>
<feature type="transmembrane region" description="Helical" evidence="1">
    <location>
        <begin position="43"/>
        <end position="63"/>
    </location>
</feature>
<dbReference type="EMBL" id="HE717023">
    <property type="protein sequence ID" value="CCG44070.1"/>
    <property type="molecule type" value="Genomic_DNA"/>
</dbReference>
<gene>
    <name evidence="2" type="ordered locus">HBHAL_1704</name>
</gene>
<evidence type="ECO:0000256" key="1">
    <source>
        <dbReference type="SAM" id="Phobius"/>
    </source>
</evidence>
<keyword evidence="1" id="KW-0472">Membrane</keyword>
<dbReference type="HOGENOM" id="CLU_1178889_0_0_9"/>
<dbReference type="AlphaFoldDB" id="I0JIV2"/>
<keyword evidence="1" id="KW-0812">Transmembrane</keyword>
<dbReference type="Proteomes" id="UP000007397">
    <property type="component" value="Chromosome"/>
</dbReference>